<protein>
    <submittedName>
        <fullName evidence="3">Uncharacterized protein</fullName>
    </submittedName>
</protein>
<organism evidence="2 3">
    <name type="scientific">Parastrongyloides trichosuri</name>
    <name type="common">Possum-specific nematode worm</name>
    <dbReference type="NCBI Taxonomy" id="131310"/>
    <lineage>
        <taxon>Eukaryota</taxon>
        <taxon>Metazoa</taxon>
        <taxon>Ecdysozoa</taxon>
        <taxon>Nematoda</taxon>
        <taxon>Chromadorea</taxon>
        <taxon>Rhabditida</taxon>
        <taxon>Tylenchina</taxon>
        <taxon>Panagrolaimomorpha</taxon>
        <taxon>Strongyloidoidea</taxon>
        <taxon>Strongyloididae</taxon>
        <taxon>Parastrongyloides</taxon>
    </lineage>
</organism>
<keyword evidence="2" id="KW-1185">Reference proteome</keyword>
<name>A0A0N5A1F8_PARTI</name>
<feature type="region of interest" description="Disordered" evidence="1">
    <location>
        <begin position="99"/>
        <end position="149"/>
    </location>
</feature>
<feature type="compositionally biased region" description="Polar residues" evidence="1">
    <location>
        <begin position="99"/>
        <end position="111"/>
    </location>
</feature>
<feature type="compositionally biased region" description="Polar residues" evidence="1">
    <location>
        <begin position="124"/>
        <end position="135"/>
    </location>
</feature>
<evidence type="ECO:0000313" key="2">
    <source>
        <dbReference type="Proteomes" id="UP000038045"/>
    </source>
</evidence>
<proteinExistence type="predicted"/>
<dbReference type="AlphaFoldDB" id="A0A0N5A1F8"/>
<accession>A0A0N5A1F8</accession>
<dbReference type="Proteomes" id="UP000038045">
    <property type="component" value="Unplaced"/>
</dbReference>
<sequence length="185" mass="21432">MVESEYDNWRDAFKKIHNKSPRRDDYETAPVNIREYFIKKDTERRSHLKRKRAIEEQTRGIVAQENSSKKQLMYSNTNKDYKSIKKVKIEDVENEIDTISSKSGKTPSKNLFESPLKGWRMPTNFKNNVLKTPTSEGKKNGKEVISHPPVFSPTKVILSKKVTGDIRKKLYRALKKVDSDSKNAG</sequence>
<evidence type="ECO:0000256" key="1">
    <source>
        <dbReference type="SAM" id="MobiDB-lite"/>
    </source>
</evidence>
<dbReference type="WBParaSite" id="PTRK_0001545700.1">
    <property type="protein sequence ID" value="PTRK_0001545700.1"/>
    <property type="gene ID" value="PTRK_0001545700"/>
</dbReference>
<feature type="compositionally biased region" description="Basic and acidic residues" evidence="1">
    <location>
        <begin position="136"/>
        <end position="145"/>
    </location>
</feature>
<reference evidence="3" key="1">
    <citation type="submission" date="2017-02" db="UniProtKB">
        <authorList>
            <consortium name="WormBaseParasite"/>
        </authorList>
    </citation>
    <scope>IDENTIFICATION</scope>
</reference>
<evidence type="ECO:0000313" key="3">
    <source>
        <dbReference type="WBParaSite" id="PTRK_0001545700.1"/>
    </source>
</evidence>